<gene>
    <name evidence="1" type="ORF">SAMN02745168_2691</name>
</gene>
<keyword evidence="2" id="KW-1185">Reference proteome</keyword>
<dbReference type="OrthoDB" id="1029480at2"/>
<evidence type="ECO:0000313" key="2">
    <source>
        <dbReference type="Proteomes" id="UP000192790"/>
    </source>
</evidence>
<evidence type="ECO:0000313" key="1">
    <source>
        <dbReference type="EMBL" id="SMC82006.1"/>
    </source>
</evidence>
<dbReference type="AlphaFoldDB" id="A0A1W2CA85"/>
<dbReference type="RefSeq" id="WP_084235355.1">
    <property type="nucleotide sequence ID" value="NZ_FWXW01000008.1"/>
</dbReference>
<name>A0A1W2CA85_9FIRM</name>
<reference evidence="1 2" key="1">
    <citation type="submission" date="2017-04" db="EMBL/GenBank/DDBJ databases">
        <authorList>
            <person name="Afonso C.L."/>
            <person name="Miller P.J."/>
            <person name="Scott M.A."/>
            <person name="Spackman E."/>
            <person name="Goraichik I."/>
            <person name="Dimitrov K.M."/>
            <person name="Suarez D.L."/>
            <person name="Swayne D.E."/>
        </authorList>
    </citation>
    <scope>NUCLEOTIDE SEQUENCE [LARGE SCALE GENOMIC DNA]</scope>
    <source>
        <strain evidence="1 2">DSM 12816</strain>
    </source>
</reference>
<accession>A0A1W2CA85</accession>
<organism evidence="1 2">
    <name type="scientific">Papillibacter cinnamivorans DSM 12816</name>
    <dbReference type="NCBI Taxonomy" id="1122930"/>
    <lineage>
        <taxon>Bacteria</taxon>
        <taxon>Bacillati</taxon>
        <taxon>Bacillota</taxon>
        <taxon>Clostridia</taxon>
        <taxon>Eubacteriales</taxon>
        <taxon>Oscillospiraceae</taxon>
        <taxon>Papillibacter</taxon>
    </lineage>
</organism>
<dbReference type="Proteomes" id="UP000192790">
    <property type="component" value="Unassembled WGS sequence"/>
</dbReference>
<sequence>MKKRPRDPAFALYDKYPPSPSCSCDICREYCLRPGWWTVSEARRAMVLGYGGRMMLEFSPDFSLGVLAPAFRGCEGFFALKEHSHSGCTFLSDGLCRLHGTGLQPLECRFCHHERIGLGIQCHSDLENNWNTPDGRNLVSLWLKRMGLTYLSPLRNQGASAAKL</sequence>
<protein>
    <submittedName>
        <fullName evidence="1">Uncharacterized protein</fullName>
    </submittedName>
</protein>
<dbReference type="STRING" id="1122930.SAMN02745168_2691"/>
<proteinExistence type="predicted"/>
<dbReference type="EMBL" id="FWXW01000008">
    <property type="protein sequence ID" value="SMC82006.1"/>
    <property type="molecule type" value="Genomic_DNA"/>
</dbReference>